<evidence type="ECO:0000313" key="1">
    <source>
        <dbReference type="EMBL" id="PQQ03757.1"/>
    </source>
</evidence>
<dbReference type="AlphaFoldDB" id="A0A314YCL0"/>
<organism evidence="1 2">
    <name type="scientific">Prunus yedoensis var. nudiflora</name>
    <dbReference type="NCBI Taxonomy" id="2094558"/>
    <lineage>
        <taxon>Eukaryota</taxon>
        <taxon>Viridiplantae</taxon>
        <taxon>Streptophyta</taxon>
        <taxon>Embryophyta</taxon>
        <taxon>Tracheophyta</taxon>
        <taxon>Spermatophyta</taxon>
        <taxon>Magnoliopsida</taxon>
        <taxon>eudicotyledons</taxon>
        <taxon>Gunneridae</taxon>
        <taxon>Pentapetalae</taxon>
        <taxon>rosids</taxon>
        <taxon>fabids</taxon>
        <taxon>Rosales</taxon>
        <taxon>Rosaceae</taxon>
        <taxon>Amygdaloideae</taxon>
        <taxon>Amygdaleae</taxon>
        <taxon>Prunus</taxon>
    </lineage>
</organism>
<gene>
    <name evidence="1" type="ORF">Pyn_11244</name>
</gene>
<dbReference type="STRING" id="2094558.A0A314YCL0"/>
<comment type="caution">
    <text evidence="1">The sequence shown here is derived from an EMBL/GenBank/DDBJ whole genome shotgun (WGS) entry which is preliminary data.</text>
</comment>
<proteinExistence type="predicted"/>
<dbReference type="Proteomes" id="UP000250321">
    <property type="component" value="Unassembled WGS sequence"/>
</dbReference>
<protein>
    <submittedName>
        <fullName evidence="1">Uncharacterized protein</fullName>
    </submittedName>
</protein>
<accession>A0A314YCL0</accession>
<dbReference type="OrthoDB" id="193467at2759"/>
<sequence>MAAARVERGDLWKNKALSVQLRLRERFRVELDRRLKLHPIFTNDSYFSNQSFGHQGFVGARARPQED</sequence>
<reference evidence="1 2" key="1">
    <citation type="submission" date="2018-02" db="EMBL/GenBank/DDBJ databases">
        <title>Draft genome of wild Prunus yedoensis var. nudiflora.</title>
        <authorList>
            <person name="Baek S."/>
            <person name="Kim J.-H."/>
            <person name="Choi K."/>
            <person name="Kim G.-B."/>
            <person name="Cho A."/>
            <person name="Jang H."/>
            <person name="Shin C.-H."/>
            <person name="Yu H.-J."/>
            <person name="Mun J.-H."/>
        </authorList>
    </citation>
    <scope>NUCLEOTIDE SEQUENCE [LARGE SCALE GENOMIC DNA]</scope>
    <source>
        <strain evidence="2">cv. Jeju island</strain>
        <tissue evidence="1">Leaf</tissue>
    </source>
</reference>
<name>A0A314YCL0_PRUYE</name>
<dbReference type="EMBL" id="PJQY01001309">
    <property type="protein sequence ID" value="PQQ03757.1"/>
    <property type="molecule type" value="Genomic_DNA"/>
</dbReference>
<keyword evidence="2" id="KW-1185">Reference proteome</keyword>
<evidence type="ECO:0000313" key="2">
    <source>
        <dbReference type="Proteomes" id="UP000250321"/>
    </source>
</evidence>